<organism evidence="1 2">
    <name type="scientific">Limoniibacter endophyticus</name>
    <dbReference type="NCBI Taxonomy" id="1565040"/>
    <lineage>
        <taxon>Bacteria</taxon>
        <taxon>Pseudomonadati</taxon>
        <taxon>Pseudomonadota</taxon>
        <taxon>Alphaproteobacteria</taxon>
        <taxon>Hyphomicrobiales</taxon>
        <taxon>Bartonellaceae</taxon>
        <taxon>Limoniibacter</taxon>
    </lineage>
</organism>
<evidence type="ECO:0000313" key="1">
    <source>
        <dbReference type="EMBL" id="GHC61404.1"/>
    </source>
</evidence>
<keyword evidence="2" id="KW-1185">Reference proteome</keyword>
<dbReference type="Proteomes" id="UP000641137">
    <property type="component" value="Unassembled WGS sequence"/>
</dbReference>
<evidence type="ECO:0000313" key="2">
    <source>
        <dbReference type="Proteomes" id="UP000641137"/>
    </source>
</evidence>
<dbReference type="EMBL" id="BMZO01000001">
    <property type="protein sequence ID" value="GHC61404.1"/>
    <property type="molecule type" value="Genomic_DNA"/>
</dbReference>
<accession>A0A8J3GF97</accession>
<reference evidence="1" key="2">
    <citation type="submission" date="2020-09" db="EMBL/GenBank/DDBJ databases">
        <authorList>
            <person name="Sun Q."/>
            <person name="Kim S."/>
        </authorList>
    </citation>
    <scope>NUCLEOTIDE SEQUENCE</scope>
    <source>
        <strain evidence="1">KCTC 42097</strain>
    </source>
</reference>
<dbReference type="AlphaFoldDB" id="A0A8J3GF97"/>
<comment type="caution">
    <text evidence="1">The sequence shown here is derived from an EMBL/GenBank/DDBJ whole genome shotgun (WGS) entry which is preliminary data.</text>
</comment>
<reference evidence="1" key="1">
    <citation type="journal article" date="2014" name="Int. J. Syst. Evol. Microbiol.">
        <title>Complete genome sequence of Corynebacterium casei LMG S-19264T (=DSM 44701T), isolated from a smear-ripened cheese.</title>
        <authorList>
            <consortium name="US DOE Joint Genome Institute (JGI-PGF)"/>
            <person name="Walter F."/>
            <person name="Albersmeier A."/>
            <person name="Kalinowski J."/>
            <person name="Ruckert C."/>
        </authorList>
    </citation>
    <scope>NUCLEOTIDE SEQUENCE</scope>
    <source>
        <strain evidence="1">KCTC 42097</strain>
    </source>
</reference>
<proteinExistence type="predicted"/>
<gene>
    <name evidence="1" type="ORF">GCM10010136_01920</name>
</gene>
<protein>
    <submittedName>
        <fullName evidence="1">Uncharacterized protein</fullName>
    </submittedName>
</protein>
<name>A0A8J3GF97_9HYPH</name>
<sequence>MSSEHAIIVARNTNTGAIELPLDDLTLYDATDHGIDGEKGGVGSVSSIIEHVRSTYDDNWVITLYVRKGQDWCGAKATNNQPR</sequence>